<gene>
    <name evidence="2" type="ORF">FRX31_002959</name>
</gene>
<dbReference type="InterPro" id="IPR034546">
    <property type="entry name" value="PAIR1"/>
</dbReference>
<comment type="caution">
    <text evidence="2">The sequence shown here is derived from an EMBL/GenBank/DDBJ whole genome shotgun (WGS) entry which is preliminary data.</text>
</comment>
<organism evidence="2 3">
    <name type="scientific">Thalictrum thalictroides</name>
    <name type="common">Rue-anemone</name>
    <name type="synonym">Anemone thalictroides</name>
    <dbReference type="NCBI Taxonomy" id="46969"/>
    <lineage>
        <taxon>Eukaryota</taxon>
        <taxon>Viridiplantae</taxon>
        <taxon>Streptophyta</taxon>
        <taxon>Embryophyta</taxon>
        <taxon>Tracheophyta</taxon>
        <taxon>Spermatophyta</taxon>
        <taxon>Magnoliopsida</taxon>
        <taxon>Ranunculales</taxon>
        <taxon>Ranunculaceae</taxon>
        <taxon>Thalictroideae</taxon>
        <taxon>Thalictrum</taxon>
    </lineage>
</organism>
<dbReference type="EMBL" id="JABWDY010001405">
    <property type="protein sequence ID" value="KAF5207452.1"/>
    <property type="molecule type" value="Genomic_DNA"/>
</dbReference>
<proteinExistence type="predicted"/>
<name>A0A7J6XG32_THATH</name>
<feature type="region of interest" description="Disordered" evidence="1">
    <location>
        <begin position="16"/>
        <end position="62"/>
    </location>
</feature>
<dbReference type="PANTHER" id="PTHR37695:SF1">
    <property type="entry name" value="RECOMBINATION INITIATION DEFECTS 3-RELATED"/>
    <property type="match status" value="1"/>
</dbReference>
<feature type="compositionally biased region" description="Low complexity" evidence="1">
    <location>
        <begin position="39"/>
        <end position="62"/>
    </location>
</feature>
<dbReference type="GO" id="GO:0009556">
    <property type="term" value="P:microsporogenesis"/>
    <property type="evidence" value="ECO:0007669"/>
    <property type="project" value="TreeGrafter"/>
</dbReference>
<dbReference type="GO" id="GO:0070192">
    <property type="term" value="P:chromosome organization involved in meiotic cell cycle"/>
    <property type="evidence" value="ECO:0007669"/>
    <property type="project" value="InterPro"/>
</dbReference>
<dbReference type="Proteomes" id="UP000554482">
    <property type="component" value="Unassembled WGS sequence"/>
</dbReference>
<evidence type="ECO:0000313" key="2">
    <source>
        <dbReference type="EMBL" id="KAF5207452.1"/>
    </source>
</evidence>
<evidence type="ECO:0000313" key="3">
    <source>
        <dbReference type="Proteomes" id="UP000554482"/>
    </source>
</evidence>
<dbReference type="OrthoDB" id="1920658at2759"/>
<protein>
    <submittedName>
        <fullName evidence="2">Pair1</fullName>
    </submittedName>
</protein>
<sequence>MKLKINQACDLSSISVLPPPSRRTNAIGSGNDSSVFGKSQASQLRSQQQSQQSFSQGMSQLSQNSLDEILPNEPIYSTQRFGSQGDNTTKRTSCLAPVAYNREDTQMPMSRSSNNIVRRWGSASVQDHTQKCQVSEELEHRIGVIETSLNRFGMILDSVQGDVMQVNRAIKEVSMETEGVRKKLASHDSSLQLMLKGEDDIKASLAGSLKCIPDQLRKDLQQYRLKETVSTLLSLPDQIEAQLLKIQSGICSDISKEMGAIMRNIQLPYHKDVSPTLSTQTRSCHIQSPQEKLPVMKNPVVVSNARTRRSPVRKIKAESQDFIIPKRAPLTKRQQTVKHKPDAVSLIEKDIEWRVVIESDEEIDVGFSCLFGEKETGMGGNSFDDVRGDTERILRKARRRKRRYCNPIILD</sequence>
<accession>A0A7J6XG32</accession>
<dbReference type="GO" id="GO:0009553">
    <property type="term" value="P:embryo sac development"/>
    <property type="evidence" value="ECO:0007669"/>
    <property type="project" value="TreeGrafter"/>
</dbReference>
<feature type="compositionally biased region" description="Polar residues" evidence="1">
    <location>
        <begin position="22"/>
        <end position="37"/>
    </location>
</feature>
<dbReference type="AlphaFoldDB" id="A0A7J6XG32"/>
<dbReference type="PANTHER" id="PTHR37695">
    <property type="entry name" value="RECOMBINATION INITIATION DEFECTS 3-RELATED"/>
    <property type="match status" value="1"/>
</dbReference>
<evidence type="ECO:0000256" key="1">
    <source>
        <dbReference type="SAM" id="MobiDB-lite"/>
    </source>
</evidence>
<dbReference type="GO" id="GO:0005634">
    <property type="term" value="C:nucleus"/>
    <property type="evidence" value="ECO:0007669"/>
    <property type="project" value="TreeGrafter"/>
</dbReference>
<keyword evidence="3" id="KW-1185">Reference proteome</keyword>
<reference evidence="2 3" key="1">
    <citation type="submission" date="2020-06" db="EMBL/GenBank/DDBJ databases">
        <title>Transcriptomic and genomic resources for Thalictrum thalictroides and T. hernandezii: Facilitating candidate gene discovery in an emerging model plant lineage.</title>
        <authorList>
            <person name="Arias T."/>
            <person name="Riano-Pachon D.M."/>
            <person name="Di Stilio V.S."/>
        </authorList>
    </citation>
    <scope>NUCLEOTIDE SEQUENCE [LARGE SCALE GENOMIC DNA]</scope>
    <source>
        <strain evidence="3">cv. WT478/WT964</strain>
        <tissue evidence="2">Leaves</tissue>
    </source>
</reference>
<dbReference type="GO" id="GO:0042138">
    <property type="term" value="P:meiotic DNA double-strand break formation"/>
    <property type="evidence" value="ECO:0007669"/>
    <property type="project" value="TreeGrafter"/>
</dbReference>